<evidence type="ECO:0000256" key="4">
    <source>
        <dbReference type="ARBA" id="ARBA00023136"/>
    </source>
</evidence>
<evidence type="ECO:0000256" key="1">
    <source>
        <dbReference type="ARBA" id="ARBA00004141"/>
    </source>
</evidence>
<dbReference type="AlphaFoldDB" id="A0A380G0L8"/>
<comment type="subcellular location">
    <subcellularLocation>
        <location evidence="1">Membrane</location>
        <topology evidence="1">Multi-pass membrane protein</topology>
    </subcellularLocation>
</comment>
<proteinExistence type="predicted"/>
<evidence type="ECO:0000313" key="8">
    <source>
        <dbReference type="EMBL" id="TGE19591.1"/>
    </source>
</evidence>
<gene>
    <name evidence="8" type="ORF">BJR09_01110</name>
    <name evidence="7" type="ORF">NCTC13830_01733</name>
</gene>
<feature type="transmembrane region" description="Helical" evidence="5">
    <location>
        <begin position="133"/>
        <end position="154"/>
    </location>
</feature>
<feature type="domain" description="ABC transmembrane type-2" evidence="6">
    <location>
        <begin position="20"/>
        <end position="242"/>
    </location>
</feature>
<feature type="transmembrane region" description="Helical" evidence="5">
    <location>
        <begin position="102"/>
        <end position="121"/>
    </location>
</feature>
<dbReference type="InterPro" id="IPR000412">
    <property type="entry name" value="ABC_2_transport"/>
</dbReference>
<dbReference type="PROSITE" id="PS51012">
    <property type="entry name" value="ABC_TM2"/>
    <property type="match status" value="1"/>
</dbReference>
<evidence type="ECO:0000256" key="3">
    <source>
        <dbReference type="ARBA" id="ARBA00022989"/>
    </source>
</evidence>
<organism evidence="7 9">
    <name type="scientific">Staphylococcus petrasii</name>
    <dbReference type="NCBI Taxonomy" id="1276936"/>
    <lineage>
        <taxon>Bacteria</taxon>
        <taxon>Bacillati</taxon>
        <taxon>Bacillota</taxon>
        <taxon>Bacilli</taxon>
        <taxon>Bacillales</taxon>
        <taxon>Staphylococcaceae</taxon>
        <taxon>Staphylococcus</taxon>
    </lineage>
</organism>
<keyword evidence="2 5" id="KW-0812">Transmembrane</keyword>
<dbReference type="Proteomes" id="UP000297598">
    <property type="component" value="Unassembled WGS sequence"/>
</dbReference>
<dbReference type="OrthoDB" id="63188at2"/>
<feature type="transmembrane region" description="Helical" evidence="5">
    <location>
        <begin position="54"/>
        <end position="76"/>
    </location>
</feature>
<protein>
    <submittedName>
        <fullName evidence="7">ABC transporter permease</fullName>
    </submittedName>
</protein>
<dbReference type="GO" id="GO:0140359">
    <property type="term" value="F:ABC-type transporter activity"/>
    <property type="evidence" value="ECO:0007669"/>
    <property type="project" value="InterPro"/>
</dbReference>
<sequence>MNKTMMLLKTEYKLMVRRKLTTFLAFIFPLAFYILFTSLIDLPEDAKKVFYKEYMYSMTTFSLMGFCMMQFPLEIIEEKNNGWYKKLIATPITPFNYYLSKILKTMTLFLISIILLFSVAHFYKGVNLSMSEWILSGFSLWIGGSLFLTLGLIITQFNEAQKASSIANLLNMVLAILGGLWFPVQTFPTWLQHISKCMPTYHLRQLALDLGKGNGFNLQSFVILIVYSFVFLIIALYINKRREVN</sequence>
<dbReference type="Pfam" id="PF12698">
    <property type="entry name" value="ABC2_membrane_3"/>
    <property type="match status" value="1"/>
</dbReference>
<dbReference type="PANTHER" id="PTHR43229">
    <property type="entry name" value="NODULATION PROTEIN J"/>
    <property type="match status" value="1"/>
</dbReference>
<keyword evidence="3 5" id="KW-1133">Transmembrane helix</keyword>
<feature type="transmembrane region" description="Helical" evidence="5">
    <location>
        <begin position="218"/>
        <end position="238"/>
    </location>
</feature>
<evidence type="ECO:0000259" key="6">
    <source>
        <dbReference type="PROSITE" id="PS51012"/>
    </source>
</evidence>
<feature type="transmembrane region" description="Helical" evidence="5">
    <location>
        <begin position="20"/>
        <end position="42"/>
    </location>
</feature>
<dbReference type="GO" id="GO:0043190">
    <property type="term" value="C:ATP-binding cassette (ABC) transporter complex"/>
    <property type="evidence" value="ECO:0007669"/>
    <property type="project" value="InterPro"/>
</dbReference>
<reference evidence="7 9" key="1">
    <citation type="submission" date="2018-06" db="EMBL/GenBank/DDBJ databases">
        <authorList>
            <consortium name="Pathogen Informatics"/>
            <person name="Doyle S."/>
        </authorList>
    </citation>
    <scope>NUCLEOTIDE SEQUENCE [LARGE SCALE GENOMIC DNA]</scope>
    <source>
        <strain evidence="7 9">NCTC13830</strain>
    </source>
</reference>
<evidence type="ECO:0000256" key="2">
    <source>
        <dbReference type="ARBA" id="ARBA00022692"/>
    </source>
</evidence>
<keyword evidence="10" id="KW-1185">Reference proteome</keyword>
<dbReference type="Proteomes" id="UP000254047">
    <property type="component" value="Unassembled WGS sequence"/>
</dbReference>
<evidence type="ECO:0000313" key="10">
    <source>
        <dbReference type="Proteomes" id="UP000297598"/>
    </source>
</evidence>
<dbReference type="InterPro" id="IPR051784">
    <property type="entry name" value="Nod_factor_ABC_transporter"/>
</dbReference>
<dbReference type="InterPro" id="IPR013525">
    <property type="entry name" value="ABC2_TM"/>
</dbReference>
<keyword evidence="4 5" id="KW-0472">Membrane</keyword>
<dbReference type="EMBL" id="UHDO01000001">
    <property type="protein sequence ID" value="SUM44332.1"/>
    <property type="molecule type" value="Genomic_DNA"/>
</dbReference>
<name>A0A380G0L8_9STAP</name>
<feature type="transmembrane region" description="Helical" evidence="5">
    <location>
        <begin position="166"/>
        <end position="184"/>
    </location>
</feature>
<dbReference type="PANTHER" id="PTHR43229:SF3">
    <property type="entry name" value="ABC-TYPE MULTIDRUG TRANSPORT SYSTEM, PERMEASE COMPONENT"/>
    <property type="match status" value="1"/>
</dbReference>
<reference evidence="8 10" key="2">
    <citation type="submission" date="2019-04" db="EMBL/GenBank/DDBJ databases">
        <title>Genomic characterization of Staphylococcus petrasii strains.</title>
        <authorList>
            <person name="Vrbovska V."/>
            <person name="Kovarovic V."/>
            <person name="Maslanova I."/>
            <person name="Indrakova A."/>
            <person name="Petras P."/>
            <person name="Sedo O."/>
            <person name="Svec P."/>
            <person name="Fisarova L."/>
            <person name="Sedlacek I."/>
            <person name="Doskar J."/>
            <person name="Pantucek R."/>
        </authorList>
    </citation>
    <scope>NUCLEOTIDE SEQUENCE [LARGE SCALE GENOMIC DNA]</scope>
    <source>
        <strain evidence="8 10">P5404</strain>
    </source>
</reference>
<evidence type="ECO:0000313" key="9">
    <source>
        <dbReference type="Proteomes" id="UP000254047"/>
    </source>
</evidence>
<evidence type="ECO:0000313" key="7">
    <source>
        <dbReference type="EMBL" id="SUM44332.1"/>
    </source>
</evidence>
<dbReference type="RefSeq" id="WP_103298768.1">
    <property type="nucleotide sequence ID" value="NZ_PPQT01000114.1"/>
</dbReference>
<evidence type="ECO:0000256" key="5">
    <source>
        <dbReference type="SAM" id="Phobius"/>
    </source>
</evidence>
<dbReference type="EMBL" id="SRLS01000001">
    <property type="protein sequence ID" value="TGE19591.1"/>
    <property type="molecule type" value="Genomic_DNA"/>
</dbReference>
<dbReference type="PIRSF" id="PIRSF006648">
    <property type="entry name" value="DrrB"/>
    <property type="match status" value="1"/>
</dbReference>
<dbReference type="InterPro" id="IPR047817">
    <property type="entry name" value="ABC2_TM_bact-type"/>
</dbReference>
<accession>A0A380G0L8</accession>